<evidence type="ECO:0000256" key="8">
    <source>
        <dbReference type="ARBA" id="ARBA00023242"/>
    </source>
</evidence>
<keyword evidence="8" id="KW-0539">Nucleus</keyword>
<dbReference type="PANTHER" id="PTHR13539:SF3">
    <property type="entry name" value="CALMODULIN-LYSINE N-METHYLTRANSFERASE"/>
    <property type="match status" value="1"/>
</dbReference>
<evidence type="ECO:0000313" key="10">
    <source>
        <dbReference type="Proteomes" id="UP000271098"/>
    </source>
</evidence>
<keyword evidence="7" id="KW-0808">Transferase</keyword>
<dbReference type="InterPro" id="IPR029063">
    <property type="entry name" value="SAM-dependent_MTases_sf"/>
</dbReference>
<dbReference type="InterPro" id="IPR025800">
    <property type="entry name" value="CaM-Lys-N-MeTrfase"/>
</dbReference>
<evidence type="ECO:0000256" key="2">
    <source>
        <dbReference type="ARBA" id="ARBA00004496"/>
    </source>
</evidence>
<dbReference type="OrthoDB" id="413520at2759"/>
<dbReference type="EC" id="2.1.1.60" evidence="3"/>
<protein>
    <recommendedName>
        <fullName evidence="4">Calmodulin-lysine N-methyltransferase</fullName>
        <ecNumber evidence="3">2.1.1.60</ecNumber>
    </recommendedName>
</protein>
<sequence length="247" mass="27838">MHEYPSKYVDAKFAVFERTPISKPSRSGCWYHLKSPVGGISFDVHILSSLIMTPNDLTGFNSTGNIRIWPSEEYLAYYLLQNQAIVRDKSVLELGAGMVGLSGLTSARLGAHEVVLTDGNEKSVKNAQLIVDENLLGDRVSCCVLSWTCTLPRNDQFDLILCADCLFFTEEHRNLLDCTYQHLKPCGSAYFLAPDRAGTAKIFLDCLYGERRRWNSVSVNFHVQDEAKLMSENDIHVDDQILIILRK</sequence>
<dbReference type="GO" id="GO:0032259">
    <property type="term" value="P:methylation"/>
    <property type="evidence" value="ECO:0007669"/>
    <property type="project" value="UniProtKB-KW"/>
</dbReference>
<dbReference type="CDD" id="cd02440">
    <property type="entry name" value="AdoMet_MTases"/>
    <property type="match status" value="1"/>
</dbReference>
<name>A0A3P6SCZ0_9BILA</name>
<keyword evidence="6" id="KW-0489">Methyltransferase</keyword>
<dbReference type="GO" id="GO:0005634">
    <property type="term" value="C:nucleus"/>
    <property type="evidence" value="ECO:0007669"/>
    <property type="project" value="UniProtKB-SubCell"/>
</dbReference>
<evidence type="ECO:0000313" key="9">
    <source>
        <dbReference type="EMBL" id="VDK69679.1"/>
    </source>
</evidence>
<evidence type="ECO:0000256" key="4">
    <source>
        <dbReference type="ARBA" id="ARBA00020594"/>
    </source>
</evidence>
<dbReference type="AlphaFoldDB" id="A0A3P6SCZ0"/>
<dbReference type="EMBL" id="UYRT01029413">
    <property type="protein sequence ID" value="VDK69679.1"/>
    <property type="molecule type" value="Genomic_DNA"/>
</dbReference>
<evidence type="ECO:0000256" key="1">
    <source>
        <dbReference type="ARBA" id="ARBA00004123"/>
    </source>
</evidence>
<evidence type="ECO:0000256" key="5">
    <source>
        <dbReference type="ARBA" id="ARBA00022490"/>
    </source>
</evidence>
<keyword evidence="5" id="KW-0963">Cytoplasm</keyword>
<accession>A0A3P6SCZ0</accession>
<proteinExistence type="predicted"/>
<dbReference type="InterPro" id="IPR019410">
    <property type="entry name" value="Methyltransf_16"/>
</dbReference>
<evidence type="ECO:0000256" key="6">
    <source>
        <dbReference type="ARBA" id="ARBA00022603"/>
    </source>
</evidence>
<evidence type="ECO:0000256" key="3">
    <source>
        <dbReference type="ARBA" id="ARBA00011914"/>
    </source>
</evidence>
<keyword evidence="10" id="KW-1185">Reference proteome</keyword>
<comment type="subcellular location">
    <subcellularLocation>
        <location evidence="2">Cytoplasm</location>
    </subcellularLocation>
    <subcellularLocation>
        <location evidence="1">Nucleus</location>
    </subcellularLocation>
</comment>
<dbReference type="Proteomes" id="UP000271098">
    <property type="component" value="Unassembled WGS sequence"/>
</dbReference>
<dbReference type="GO" id="GO:0005737">
    <property type="term" value="C:cytoplasm"/>
    <property type="evidence" value="ECO:0007669"/>
    <property type="project" value="UniProtKB-SubCell"/>
</dbReference>
<reference evidence="9 10" key="1">
    <citation type="submission" date="2018-11" db="EMBL/GenBank/DDBJ databases">
        <authorList>
            <consortium name="Pathogen Informatics"/>
        </authorList>
    </citation>
    <scope>NUCLEOTIDE SEQUENCE [LARGE SCALE GENOMIC DNA]</scope>
</reference>
<gene>
    <name evidence="9" type="ORF">GPUH_LOCUS9233</name>
</gene>
<dbReference type="PANTHER" id="PTHR13539">
    <property type="entry name" value="CALMODULIN-LYSINE N-METHYLTRANSFERASE"/>
    <property type="match status" value="1"/>
</dbReference>
<dbReference type="SUPFAM" id="SSF53335">
    <property type="entry name" value="S-adenosyl-L-methionine-dependent methyltransferases"/>
    <property type="match status" value="1"/>
</dbReference>
<dbReference type="GO" id="GO:0018025">
    <property type="term" value="F:calmodulin-lysine N-methyltransferase activity"/>
    <property type="evidence" value="ECO:0007669"/>
    <property type="project" value="UniProtKB-EC"/>
</dbReference>
<dbReference type="Pfam" id="PF10294">
    <property type="entry name" value="Methyltransf_16"/>
    <property type="match status" value="1"/>
</dbReference>
<evidence type="ECO:0000256" key="7">
    <source>
        <dbReference type="ARBA" id="ARBA00022679"/>
    </source>
</evidence>
<dbReference type="Gene3D" id="3.40.50.150">
    <property type="entry name" value="Vaccinia Virus protein VP39"/>
    <property type="match status" value="1"/>
</dbReference>
<organism evidence="9 10">
    <name type="scientific">Gongylonema pulchrum</name>
    <dbReference type="NCBI Taxonomy" id="637853"/>
    <lineage>
        <taxon>Eukaryota</taxon>
        <taxon>Metazoa</taxon>
        <taxon>Ecdysozoa</taxon>
        <taxon>Nematoda</taxon>
        <taxon>Chromadorea</taxon>
        <taxon>Rhabditida</taxon>
        <taxon>Spirurina</taxon>
        <taxon>Spiruromorpha</taxon>
        <taxon>Spiruroidea</taxon>
        <taxon>Gongylonematidae</taxon>
        <taxon>Gongylonema</taxon>
    </lineage>
</organism>